<accession>A0A854Q8R1</accession>
<evidence type="ECO:0000313" key="4">
    <source>
        <dbReference type="Proteomes" id="UP000199727"/>
    </source>
</evidence>
<feature type="domain" description="GST N-terminal" evidence="1">
    <location>
        <begin position="22"/>
        <end position="87"/>
    </location>
</feature>
<dbReference type="InterPro" id="IPR036249">
    <property type="entry name" value="Thioredoxin-like_sf"/>
</dbReference>
<dbReference type="Pfam" id="PF22041">
    <property type="entry name" value="GST_C_7"/>
    <property type="match status" value="1"/>
</dbReference>
<dbReference type="Pfam" id="PF13409">
    <property type="entry name" value="GST_N_2"/>
    <property type="match status" value="1"/>
</dbReference>
<dbReference type="EMBL" id="AMKT01000073">
    <property type="protein sequence ID" value="OXG14879.1"/>
    <property type="molecule type" value="Genomic_DNA"/>
</dbReference>
<organism evidence="3 4">
    <name type="scientific">Cryptococcus neoformans Tu259-1</name>
    <dbReference type="NCBI Taxonomy" id="1230072"/>
    <lineage>
        <taxon>Eukaryota</taxon>
        <taxon>Fungi</taxon>
        <taxon>Dikarya</taxon>
        <taxon>Basidiomycota</taxon>
        <taxon>Agaricomycotina</taxon>
        <taxon>Tremellomycetes</taxon>
        <taxon>Tremellales</taxon>
        <taxon>Cryptococcaceae</taxon>
        <taxon>Cryptococcus</taxon>
        <taxon>Cryptococcus neoformans species complex</taxon>
    </lineage>
</organism>
<dbReference type="Gene3D" id="3.40.30.10">
    <property type="entry name" value="Glutaredoxin"/>
    <property type="match status" value="1"/>
</dbReference>
<name>A0A854Q8R1_CRYNE</name>
<evidence type="ECO:0008006" key="5">
    <source>
        <dbReference type="Google" id="ProtNLM"/>
    </source>
</evidence>
<feature type="domain" description="Glutathione S-transferase UstS-like C-terminal" evidence="2">
    <location>
        <begin position="107"/>
        <end position="227"/>
    </location>
</feature>
<dbReference type="InterPro" id="IPR054416">
    <property type="entry name" value="GST_UstS-like_C"/>
</dbReference>
<proteinExistence type="predicted"/>
<reference evidence="3 4" key="1">
    <citation type="submission" date="2017-06" db="EMBL/GenBank/DDBJ databases">
        <title>Global population genomics of the pathogenic fungus Cryptococcus neoformans var. grubii.</title>
        <authorList>
            <person name="Cuomo C."/>
            <person name="Litvintseva A."/>
            <person name="Chen Y."/>
            <person name="Young S."/>
            <person name="Zeng Q."/>
            <person name="Chapman S."/>
            <person name="Gujja S."/>
            <person name="Saif S."/>
            <person name="Birren B."/>
        </authorList>
    </citation>
    <scope>NUCLEOTIDE SEQUENCE [LARGE SCALE GENOMIC DNA]</scope>
    <source>
        <strain evidence="3 4">Tu259-1</strain>
    </source>
</reference>
<evidence type="ECO:0000259" key="1">
    <source>
        <dbReference type="Pfam" id="PF13409"/>
    </source>
</evidence>
<dbReference type="CDD" id="cd03038">
    <property type="entry name" value="GST_N_etherase_LigE"/>
    <property type="match status" value="1"/>
</dbReference>
<dbReference type="AlphaFoldDB" id="A0A854Q8R1"/>
<protein>
    <recommendedName>
        <fullName evidence="5">GST N-terminal domain-containing protein</fullName>
    </recommendedName>
</protein>
<dbReference type="Gene3D" id="1.20.1050.10">
    <property type="match status" value="1"/>
</dbReference>
<gene>
    <name evidence="3" type="ORF">C361_05584</name>
</gene>
<evidence type="ECO:0000313" key="3">
    <source>
        <dbReference type="EMBL" id="OXG14879.1"/>
    </source>
</evidence>
<comment type="caution">
    <text evidence="3">The sequence shown here is derived from an EMBL/GenBank/DDBJ whole genome shotgun (WGS) entry which is preliminary data.</text>
</comment>
<dbReference type="SUPFAM" id="SSF52833">
    <property type="entry name" value="Thioredoxin-like"/>
    <property type="match status" value="1"/>
</dbReference>
<dbReference type="InterPro" id="IPR004045">
    <property type="entry name" value="Glutathione_S-Trfase_N"/>
</dbReference>
<dbReference type="Proteomes" id="UP000199727">
    <property type="component" value="Unassembled WGS sequence"/>
</dbReference>
<sequence>MAKYTLYQLIGKSEHTDGRVISPHVWKTKLDLAYFGQEVKAEGKTFPQIRGELAETTKNSAVTVPTIVDEEGLVITDSWKIAEYLEAKHGSAEKSVFGGQVGKEFAKFIEIWSNATLANEFRPLIASAIFELFDEPSKNYFIKSKFGGDLSRFEAHKSKFSDPSNINAQLTAARTRLTVIETLLGYKKEKAEPLWLSGKPSHADFCLFGWYAASRINPAVERGVWRHEENPLVGEWLDLILRSGLVDQAQFD</sequence>
<dbReference type="OrthoDB" id="4951845at2759"/>
<evidence type="ECO:0000259" key="2">
    <source>
        <dbReference type="Pfam" id="PF22041"/>
    </source>
</evidence>